<dbReference type="AlphaFoldDB" id="T1FIW8"/>
<dbReference type="GeneID" id="20208767"/>
<dbReference type="EMBL" id="AMQM01008457">
    <property type="status" value="NOT_ANNOTATED_CDS"/>
    <property type="molecule type" value="Genomic_DNA"/>
</dbReference>
<proteinExistence type="predicted"/>
<dbReference type="InParanoid" id="T1FIW8"/>
<feature type="region of interest" description="Disordered" evidence="1">
    <location>
        <begin position="1"/>
        <end position="46"/>
    </location>
</feature>
<dbReference type="HOGENOM" id="CLU_1512261_0_0_1"/>
<dbReference type="EMBL" id="KB097783">
    <property type="protein sequence ID" value="ESN90001.1"/>
    <property type="molecule type" value="Genomic_DNA"/>
</dbReference>
<evidence type="ECO:0000256" key="1">
    <source>
        <dbReference type="SAM" id="MobiDB-lite"/>
    </source>
</evidence>
<reference evidence="2 4" key="2">
    <citation type="journal article" date="2013" name="Nature">
        <title>Insights into bilaterian evolution from three spiralian genomes.</title>
        <authorList>
            <person name="Simakov O."/>
            <person name="Marletaz F."/>
            <person name="Cho S.J."/>
            <person name="Edsinger-Gonzales E."/>
            <person name="Havlak P."/>
            <person name="Hellsten U."/>
            <person name="Kuo D.H."/>
            <person name="Larsson T."/>
            <person name="Lv J."/>
            <person name="Arendt D."/>
            <person name="Savage R."/>
            <person name="Osoegawa K."/>
            <person name="de Jong P."/>
            <person name="Grimwood J."/>
            <person name="Chapman J.A."/>
            <person name="Shapiro H."/>
            <person name="Aerts A."/>
            <person name="Otillar R.P."/>
            <person name="Terry A.Y."/>
            <person name="Boore J.L."/>
            <person name="Grigoriev I.V."/>
            <person name="Lindberg D.R."/>
            <person name="Seaver E.C."/>
            <person name="Weisblat D.A."/>
            <person name="Putnam N.H."/>
            <person name="Rokhsar D.S."/>
        </authorList>
    </citation>
    <scope>NUCLEOTIDE SEQUENCE</scope>
</reference>
<feature type="compositionally biased region" description="Low complexity" evidence="1">
    <location>
        <begin position="1"/>
        <end position="31"/>
    </location>
</feature>
<keyword evidence="4" id="KW-1185">Reference proteome</keyword>
<name>T1FIW8_HELRO</name>
<feature type="region of interest" description="Disordered" evidence="1">
    <location>
        <begin position="61"/>
        <end position="80"/>
    </location>
</feature>
<dbReference type="CTD" id="20208767"/>
<accession>T1FIW8</accession>
<protein>
    <submittedName>
        <fullName evidence="2 3">Uncharacterized protein</fullName>
    </submittedName>
</protein>
<sequence length="178" mass="19528">MRYMNSTSSSSSSSSSSSPSSSSSSFSPLSSSKDKTANRNLPISGNSRDVLLSHVMQVTDQSDNECETRGTCNENDANDDDDDEIIIGSYDDDIHDVAADDDDDVINLGGCFRSGWKRRRNKKEFACNGGWTIGDHVRLFINWAGCLQTDVSGCLQTDRDKNFRIAVEILLLCVLPID</sequence>
<dbReference type="RefSeq" id="XP_009031869.1">
    <property type="nucleotide sequence ID" value="XM_009033621.1"/>
</dbReference>
<reference evidence="4" key="1">
    <citation type="submission" date="2012-12" db="EMBL/GenBank/DDBJ databases">
        <authorList>
            <person name="Hellsten U."/>
            <person name="Grimwood J."/>
            <person name="Chapman J.A."/>
            <person name="Shapiro H."/>
            <person name="Aerts A."/>
            <person name="Otillar R.P."/>
            <person name="Terry A.Y."/>
            <person name="Boore J.L."/>
            <person name="Simakov O."/>
            <person name="Marletaz F."/>
            <person name="Cho S.-J."/>
            <person name="Edsinger-Gonzales E."/>
            <person name="Havlak P."/>
            <person name="Kuo D.-H."/>
            <person name="Larsson T."/>
            <person name="Lv J."/>
            <person name="Arendt D."/>
            <person name="Savage R."/>
            <person name="Osoegawa K."/>
            <person name="de Jong P."/>
            <person name="Lindberg D.R."/>
            <person name="Seaver E.C."/>
            <person name="Weisblat D.A."/>
            <person name="Putnam N.H."/>
            <person name="Grigoriev I.V."/>
            <person name="Rokhsar D.S."/>
        </authorList>
    </citation>
    <scope>NUCLEOTIDE SEQUENCE</scope>
</reference>
<dbReference type="Proteomes" id="UP000015101">
    <property type="component" value="Unassembled WGS sequence"/>
</dbReference>
<dbReference type="EnsemblMetazoa" id="HelroT182904">
    <property type="protein sequence ID" value="HelroP182904"/>
    <property type="gene ID" value="HelroG182904"/>
</dbReference>
<gene>
    <name evidence="3" type="primary">20208767</name>
    <name evidence="2" type="ORF">HELRODRAFT_182904</name>
</gene>
<evidence type="ECO:0000313" key="3">
    <source>
        <dbReference type="EnsemblMetazoa" id="HelroP182904"/>
    </source>
</evidence>
<dbReference type="KEGG" id="hro:HELRODRAFT_182904"/>
<evidence type="ECO:0000313" key="4">
    <source>
        <dbReference type="Proteomes" id="UP000015101"/>
    </source>
</evidence>
<evidence type="ECO:0000313" key="2">
    <source>
        <dbReference type="EMBL" id="ESN90001.1"/>
    </source>
</evidence>
<organism evidence="3 4">
    <name type="scientific">Helobdella robusta</name>
    <name type="common">Californian leech</name>
    <dbReference type="NCBI Taxonomy" id="6412"/>
    <lineage>
        <taxon>Eukaryota</taxon>
        <taxon>Metazoa</taxon>
        <taxon>Spiralia</taxon>
        <taxon>Lophotrochozoa</taxon>
        <taxon>Annelida</taxon>
        <taxon>Clitellata</taxon>
        <taxon>Hirudinea</taxon>
        <taxon>Rhynchobdellida</taxon>
        <taxon>Glossiphoniidae</taxon>
        <taxon>Helobdella</taxon>
    </lineage>
</organism>
<reference evidence="3" key="3">
    <citation type="submission" date="2015-06" db="UniProtKB">
        <authorList>
            <consortium name="EnsemblMetazoa"/>
        </authorList>
    </citation>
    <scope>IDENTIFICATION</scope>
</reference>